<accession>A0A8X6VRL8</accession>
<feature type="compositionally biased region" description="Polar residues" evidence="1">
    <location>
        <begin position="122"/>
        <end position="132"/>
    </location>
</feature>
<proteinExistence type="predicted"/>
<evidence type="ECO:0000313" key="3">
    <source>
        <dbReference type="Proteomes" id="UP000887159"/>
    </source>
</evidence>
<feature type="region of interest" description="Disordered" evidence="1">
    <location>
        <begin position="95"/>
        <end position="132"/>
    </location>
</feature>
<dbReference type="EMBL" id="BMAU01021352">
    <property type="protein sequence ID" value="GFY19284.1"/>
    <property type="molecule type" value="Genomic_DNA"/>
</dbReference>
<protein>
    <submittedName>
        <fullName evidence="2">Uncharacterized protein</fullName>
    </submittedName>
</protein>
<name>A0A8X6VRL8_TRICX</name>
<reference evidence="2" key="1">
    <citation type="submission" date="2020-08" db="EMBL/GenBank/DDBJ databases">
        <title>Multicomponent nature underlies the extraordinary mechanical properties of spider dragline silk.</title>
        <authorList>
            <person name="Kono N."/>
            <person name="Nakamura H."/>
            <person name="Mori M."/>
            <person name="Yoshida Y."/>
            <person name="Ohtoshi R."/>
            <person name="Malay A.D."/>
            <person name="Moran D.A.P."/>
            <person name="Tomita M."/>
            <person name="Numata K."/>
            <person name="Arakawa K."/>
        </authorList>
    </citation>
    <scope>NUCLEOTIDE SEQUENCE</scope>
</reference>
<organism evidence="2 3">
    <name type="scientific">Trichonephila clavipes</name>
    <name type="common">Golden silk orbweaver</name>
    <name type="synonym">Nephila clavipes</name>
    <dbReference type="NCBI Taxonomy" id="2585209"/>
    <lineage>
        <taxon>Eukaryota</taxon>
        <taxon>Metazoa</taxon>
        <taxon>Ecdysozoa</taxon>
        <taxon>Arthropoda</taxon>
        <taxon>Chelicerata</taxon>
        <taxon>Arachnida</taxon>
        <taxon>Araneae</taxon>
        <taxon>Araneomorphae</taxon>
        <taxon>Entelegynae</taxon>
        <taxon>Araneoidea</taxon>
        <taxon>Nephilidae</taxon>
        <taxon>Trichonephila</taxon>
    </lineage>
</organism>
<sequence>MGSERISPTHPKELSLGLDFWRSRGFLTCMVRKYNDSTSQVSLPSLDSILQMQILTIARFIISLKQFRGEQSNPAGAVDQGSIGFELLMGKPVGGESTGGGQFHVRLEDTRKYGVPPKKSNPKLNSSGTRPS</sequence>
<gene>
    <name evidence="2" type="ORF">TNCV_4126711</name>
</gene>
<keyword evidence="3" id="KW-1185">Reference proteome</keyword>
<evidence type="ECO:0000313" key="2">
    <source>
        <dbReference type="EMBL" id="GFY19284.1"/>
    </source>
</evidence>
<evidence type="ECO:0000256" key="1">
    <source>
        <dbReference type="SAM" id="MobiDB-lite"/>
    </source>
</evidence>
<comment type="caution">
    <text evidence="2">The sequence shown here is derived from an EMBL/GenBank/DDBJ whole genome shotgun (WGS) entry which is preliminary data.</text>
</comment>
<dbReference type="AlphaFoldDB" id="A0A8X6VRL8"/>
<dbReference type="Proteomes" id="UP000887159">
    <property type="component" value="Unassembled WGS sequence"/>
</dbReference>